<protein>
    <submittedName>
        <fullName evidence="4">FecR family protein</fullName>
    </submittedName>
</protein>
<keyword evidence="5" id="KW-1185">Reference proteome</keyword>
<name>A0A4R6W4F9_9SPHI</name>
<comment type="caution">
    <text evidence="4">The sequence shown here is derived from an EMBL/GenBank/DDBJ whole genome shotgun (WGS) entry which is preliminary data.</text>
</comment>
<proteinExistence type="predicted"/>
<keyword evidence="1" id="KW-1133">Transmembrane helix</keyword>
<evidence type="ECO:0000313" key="4">
    <source>
        <dbReference type="EMBL" id="TDQ73464.1"/>
    </source>
</evidence>
<dbReference type="Pfam" id="PF16344">
    <property type="entry name" value="FecR_C"/>
    <property type="match status" value="1"/>
</dbReference>
<dbReference type="InterPro" id="IPR032508">
    <property type="entry name" value="FecR_C"/>
</dbReference>
<dbReference type="AlphaFoldDB" id="A0A4R6W4F9"/>
<accession>A0A4R6W4F9</accession>
<dbReference type="InterPro" id="IPR006860">
    <property type="entry name" value="FecR"/>
</dbReference>
<keyword evidence="1" id="KW-0812">Transmembrane</keyword>
<dbReference type="OrthoDB" id="710152at2"/>
<gene>
    <name evidence="4" type="ORF">CLV99_4516</name>
</gene>
<dbReference type="Pfam" id="PF04773">
    <property type="entry name" value="FecR"/>
    <property type="match status" value="1"/>
</dbReference>
<dbReference type="Proteomes" id="UP000295292">
    <property type="component" value="Unassembled WGS sequence"/>
</dbReference>
<dbReference type="RefSeq" id="WP_133586639.1">
    <property type="nucleotide sequence ID" value="NZ_SNYV01000019.1"/>
</dbReference>
<feature type="domain" description="FecR protein" evidence="2">
    <location>
        <begin position="130"/>
        <end position="224"/>
    </location>
</feature>
<evidence type="ECO:0000256" key="1">
    <source>
        <dbReference type="SAM" id="Phobius"/>
    </source>
</evidence>
<evidence type="ECO:0000259" key="2">
    <source>
        <dbReference type="Pfam" id="PF04773"/>
    </source>
</evidence>
<dbReference type="PIRSF" id="PIRSF018266">
    <property type="entry name" value="FecR"/>
    <property type="match status" value="1"/>
</dbReference>
<dbReference type="GO" id="GO:0016989">
    <property type="term" value="F:sigma factor antagonist activity"/>
    <property type="evidence" value="ECO:0007669"/>
    <property type="project" value="TreeGrafter"/>
</dbReference>
<organism evidence="4 5">
    <name type="scientific">Sphingobacterium yanglingense</name>
    <dbReference type="NCBI Taxonomy" id="1437280"/>
    <lineage>
        <taxon>Bacteria</taxon>
        <taxon>Pseudomonadati</taxon>
        <taxon>Bacteroidota</taxon>
        <taxon>Sphingobacteriia</taxon>
        <taxon>Sphingobacteriales</taxon>
        <taxon>Sphingobacteriaceae</taxon>
        <taxon>Sphingobacterium</taxon>
    </lineage>
</organism>
<evidence type="ECO:0000259" key="3">
    <source>
        <dbReference type="Pfam" id="PF16344"/>
    </source>
</evidence>
<feature type="domain" description="Protein FecR C-terminal" evidence="3">
    <location>
        <begin position="270"/>
        <end position="335"/>
    </location>
</feature>
<evidence type="ECO:0000313" key="5">
    <source>
        <dbReference type="Proteomes" id="UP000295292"/>
    </source>
</evidence>
<reference evidence="4 5" key="1">
    <citation type="submission" date="2019-03" db="EMBL/GenBank/DDBJ databases">
        <title>Genomic Encyclopedia of Archaeal and Bacterial Type Strains, Phase II (KMG-II): from individual species to whole genera.</title>
        <authorList>
            <person name="Goeker M."/>
        </authorList>
    </citation>
    <scope>NUCLEOTIDE SEQUENCE [LARGE SCALE GENOMIC DNA]</scope>
    <source>
        <strain evidence="4 5">DSM 28353</strain>
    </source>
</reference>
<feature type="transmembrane region" description="Helical" evidence="1">
    <location>
        <begin position="97"/>
        <end position="118"/>
    </location>
</feature>
<dbReference type="InterPro" id="IPR012373">
    <property type="entry name" value="Ferrdict_sens_TM"/>
</dbReference>
<dbReference type="Gene3D" id="3.55.50.30">
    <property type="match status" value="1"/>
</dbReference>
<keyword evidence="1" id="KW-0472">Membrane</keyword>
<dbReference type="EMBL" id="SNYV01000019">
    <property type="protein sequence ID" value="TDQ73464.1"/>
    <property type="molecule type" value="Genomic_DNA"/>
</dbReference>
<dbReference type="Gene3D" id="2.60.120.1440">
    <property type="match status" value="1"/>
</dbReference>
<dbReference type="PANTHER" id="PTHR30273:SF2">
    <property type="entry name" value="PROTEIN FECR"/>
    <property type="match status" value="1"/>
</dbReference>
<sequence>MLVPNKELLIKYFSGHCSEEEEHVVELYLSLEIDKDYINECLAEISHDLETADSTVVTLQQKEKRRAKFQEIKRSKELNDTIIPKIHKAQSRNISIYRVYAAVASVIVILLFAGYYAIHFPMQRTAYISLATGAMDEKKIILPDGSKLWLSANTEIRYEEDFGARNRNIEVIDGEAYFDVIKNDKLPFIVKAKSTTTRVLGTAFTITSYRQLGYTDIQVNRGKVNVQAAHQNYTGLTIGDAIHLDEKTMHSNPYKFDRGRFDPESRHVFLQSVSFEELALRIDQIYGYRLVASSPDIKTKKYTIEITKADTIDSLLSNISWLHHGTYEIKGKEVVMY</sequence>
<dbReference type="PANTHER" id="PTHR30273">
    <property type="entry name" value="PERIPLASMIC SIGNAL SENSOR AND SIGMA FACTOR ACTIVATOR FECR-RELATED"/>
    <property type="match status" value="1"/>
</dbReference>